<sequence length="110" mass="13439">MQSISPNTIEHKQELLVRVERNERMVQRLSEKLNSYTYEPKCPQRFEKFYELNRHIQEFRKHQKRVLSKIRNQKVDLTETDTTEIKSHLDRFKILESEFAAYLFDLNKPL</sequence>
<dbReference type="EMBL" id="CP049616">
    <property type="protein sequence ID" value="QII44588.1"/>
    <property type="molecule type" value="Genomic_DNA"/>
</dbReference>
<name>A0A6G7J1V4_9FLAO</name>
<dbReference type="Proteomes" id="UP000502928">
    <property type="component" value="Chromosome"/>
</dbReference>
<dbReference type="RefSeq" id="WP_166248122.1">
    <property type="nucleotide sequence ID" value="NZ_CP049616.1"/>
</dbReference>
<reference evidence="2 3" key="1">
    <citation type="submission" date="2020-02" db="EMBL/GenBank/DDBJ databases">
        <title>Complete genome of Muricauda sp. 501str8.</title>
        <authorList>
            <person name="Dong B."/>
            <person name="Zhu S."/>
            <person name="Yang J."/>
            <person name="Chen J."/>
        </authorList>
    </citation>
    <scope>NUCLEOTIDE SEQUENCE [LARGE SCALE GENOMIC DNA]</scope>
    <source>
        <strain evidence="2 3">501str8</strain>
    </source>
</reference>
<proteinExistence type="predicted"/>
<organism evidence="2 3">
    <name type="scientific">Flagellimonas oceani</name>
    <dbReference type="NCBI Taxonomy" id="2698672"/>
    <lineage>
        <taxon>Bacteria</taxon>
        <taxon>Pseudomonadati</taxon>
        <taxon>Bacteroidota</taxon>
        <taxon>Flavobacteriia</taxon>
        <taxon>Flavobacteriales</taxon>
        <taxon>Flavobacteriaceae</taxon>
        <taxon>Flagellimonas</taxon>
    </lineage>
</organism>
<evidence type="ECO:0000313" key="2">
    <source>
        <dbReference type="EMBL" id="QII44588.1"/>
    </source>
</evidence>
<evidence type="ECO:0000256" key="1">
    <source>
        <dbReference type="SAM" id="Coils"/>
    </source>
</evidence>
<dbReference type="AlphaFoldDB" id="A0A6G7J1V4"/>
<accession>A0A6G7J1V4</accession>
<feature type="coiled-coil region" evidence="1">
    <location>
        <begin position="12"/>
        <end position="39"/>
    </location>
</feature>
<keyword evidence="1" id="KW-0175">Coiled coil</keyword>
<evidence type="ECO:0000313" key="3">
    <source>
        <dbReference type="Proteomes" id="UP000502928"/>
    </source>
</evidence>
<keyword evidence="3" id="KW-1185">Reference proteome</keyword>
<protein>
    <submittedName>
        <fullName evidence="2">Uncharacterized protein</fullName>
    </submittedName>
</protein>
<gene>
    <name evidence="2" type="ORF">GVT53_07820</name>
</gene>
<dbReference type="KEGG" id="mut:GVT53_07820"/>